<reference evidence="1" key="1">
    <citation type="submission" date="2025-08" db="UniProtKB">
        <authorList>
            <consortium name="Ensembl"/>
        </authorList>
    </citation>
    <scope>IDENTIFICATION</scope>
</reference>
<dbReference type="GO" id="GO:0000506">
    <property type="term" value="C:glycosylphosphatidylinositol-N-acetylglucosaminyltransferase (GPI-GnT) complex"/>
    <property type="evidence" value="ECO:0007669"/>
    <property type="project" value="TreeGrafter"/>
</dbReference>
<accession>A0A8C7AN12</accession>
<organism evidence="1 2">
    <name type="scientific">Neovison vison</name>
    <name type="common">American mink</name>
    <name type="synonym">Mustela vison</name>
    <dbReference type="NCBI Taxonomy" id="452646"/>
    <lineage>
        <taxon>Eukaryota</taxon>
        <taxon>Metazoa</taxon>
        <taxon>Chordata</taxon>
        <taxon>Craniata</taxon>
        <taxon>Vertebrata</taxon>
        <taxon>Euteleostomi</taxon>
        <taxon>Mammalia</taxon>
        <taxon>Eutheria</taxon>
        <taxon>Laurasiatheria</taxon>
        <taxon>Carnivora</taxon>
        <taxon>Caniformia</taxon>
        <taxon>Musteloidea</taxon>
        <taxon>Mustelidae</taxon>
        <taxon>Mustelinae</taxon>
        <taxon>Neogale</taxon>
    </lineage>
</organism>
<dbReference type="GO" id="GO:0006506">
    <property type="term" value="P:GPI anchor biosynthetic process"/>
    <property type="evidence" value="ECO:0007669"/>
    <property type="project" value="TreeGrafter"/>
</dbReference>
<protein>
    <submittedName>
        <fullName evidence="1">Uncharacterized protein</fullName>
    </submittedName>
</protein>
<dbReference type="Proteomes" id="UP000694425">
    <property type="component" value="Unplaced"/>
</dbReference>
<sequence length="69" mass="7777">MFLTTQVPQLASFSLASLAGLFSAFMEENFPLGCTCSTSLCFHSLPISIPVSQFFHLWTWMGIKCFRHN</sequence>
<dbReference type="AlphaFoldDB" id="A0A8C7AN12"/>
<name>A0A8C7AN12_NEOVI</name>
<dbReference type="PANTHER" id="PTHR39235">
    <property type="entry name" value="PHOSPHATIDYLINOSITOL N-ACETYLGLUCOSAMINYLTRANSFERASE SUBUNIT Y"/>
    <property type="match status" value="1"/>
</dbReference>
<keyword evidence="2" id="KW-1185">Reference proteome</keyword>
<evidence type="ECO:0000313" key="1">
    <source>
        <dbReference type="Ensembl" id="ENSNVIP00000005888.1"/>
    </source>
</evidence>
<dbReference type="PANTHER" id="PTHR39235:SF1">
    <property type="entry name" value="PHOSPHATIDYLINOSITOL N-ACETYLGLUCOSAMINYLTRANSFERASE SUBUNIT Y"/>
    <property type="match status" value="1"/>
</dbReference>
<proteinExistence type="predicted"/>
<dbReference type="Ensembl" id="ENSNVIT00000006923.1">
    <property type="protein sequence ID" value="ENSNVIP00000005888.1"/>
    <property type="gene ID" value="ENSNVIG00000004740.1"/>
</dbReference>
<dbReference type="GeneTree" id="ENSGT00610000087446"/>
<reference evidence="1" key="2">
    <citation type="submission" date="2025-09" db="UniProtKB">
        <authorList>
            <consortium name="Ensembl"/>
        </authorList>
    </citation>
    <scope>IDENTIFICATION</scope>
</reference>
<evidence type="ECO:0000313" key="2">
    <source>
        <dbReference type="Proteomes" id="UP000694425"/>
    </source>
</evidence>